<dbReference type="PANTHER" id="PTHR14386:SF2">
    <property type="entry name" value="PROTEIN FAM204A"/>
    <property type="match status" value="1"/>
</dbReference>
<evidence type="ECO:0000313" key="3">
    <source>
        <dbReference type="Proteomes" id="UP000518911"/>
    </source>
</evidence>
<feature type="compositionally biased region" description="Acidic residues" evidence="1">
    <location>
        <begin position="13"/>
        <end position="23"/>
    </location>
</feature>
<feature type="non-terminal residue" evidence="2">
    <location>
        <position position="158"/>
    </location>
</feature>
<dbReference type="InterPro" id="IPR037690">
    <property type="entry name" value="FAM204A"/>
</dbReference>
<evidence type="ECO:0000256" key="1">
    <source>
        <dbReference type="SAM" id="MobiDB-lite"/>
    </source>
</evidence>
<dbReference type="OrthoDB" id="2418792at2759"/>
<accession>A0A7L3WEP2</accession>
<feature type="region of interest" description="Disordered" evidence="1">
    <location>
        <begin position="1"/>
        <end position="72"/>
    </location>
</feature>
<keyword evidence="3" id="KW-1185">Reference proteome</keyword>
<reference evidence="2 3" key="1">
    <citation type="submission" date="2019-09" db="EMBL/GenBank/DDBJ databases">
        <title>Bird 10,000 Genomes (B10K) Project - Family phase.</title>
        <authorList>
            <person name="Zhang G."/>
        </authorList>
    </citation>
    <scope>NUCLEOTIDE SEQUENCE [LARGE SCALE GENOMIC DNA]</scope>
    <source>
        <strain evidence="2">OUT-0055</strain>
        <tissue evidence="2">Blood</tissue>
    </source>
</reference>
<feature type="region of interest" description="Disordered" evidence="1">
    <location>
        <begin position="87"/>
        <end position="108"/>
    </location>
</feature>
<feature type="non-terminal residue" evidence="2">
    <location>
        <position position="1"/>
    </location>
</feature>
<gene>
    <name evidence="2" type="primary">Fam204a</name>
    <name evidence="2" type="ORF">ATLROG_R02081</name>
</gene>
<proteinExistence type="predicted"/>
<evidence type="ECO:0000313" key="2">
    <source>
        <dbReference type="EMBL" id="NXV74924.1"/>
    </source>
</evidence>
<comment type="caution">
    <text evidence="2">The sequence shown here is derived from an EMBL/GenBank/DDBJ whole genome shotgun (WGS) entry which is preliminary data.</text>
</comment>
<dbReference type="PANTHER" id="PTHR14386">
    <property type="entry name" value="PROTEIN FAM204A"/>
    <property type="match status" value="1"/>
</dbReference>
<protein>
    <submittedName>
        <fullName evidence="2">F204A protein</fullName>
    </submittedName>
</protein>
<dbReference type="EMBL" id="VZUJ01067465">
    <property type="protein sequence ID" value="NXV74924.1"/>
    <property type="molecule type" value="Genomic_DNA"/>
</dbReference>
<sequence length="158" mass="17894">MWSGLLPPGLNESDVDLSSDEGDEPRSSISKEDTERVQLSESQANGPESDAISEPLLPSVADEESKSQTCPSGISLNMWNKFLELQKKNQEMKSQANQENRSRKRKRHRKGVELVALMTVFYFSSQQLANEDRWKELTQYFGINDRFESPVGSKAPQK</sequence>
<dbReference type="AlphaFoldDB" id="A0A7L3WEP2"/>
<organism evidence="2 3">
    <name type="scientific">Atlantisia rogersi</name>
    <name type="common">Inaccessible Island rail</name>
    <dbReference type="NCBI Taxonomy" id="2478892"/>
    <lineage>
        <taxon>Eukaryota</taxon>
        <taxon>Metazoa</taxon>
        <taxon>Chordata</taxon>
        <taxon>Craniata</taxon>
        <taxon>Vertebrata</taxon>
        <taxon>Euteleostomi</taxon>
        <taxon>Archelosauria</taxon>
        <taxon>Archosauria</taxon>
        <taxon>Dinosauria</taxon>
        <taxon>Saurischia</taxon>
        <taxon>Theropoda</taxon>
        <taxon>Coelurosauria</taxon>
        <taxon>Aves</taxon>
        <taxon>Neognathae</taxon>
        <taxon>Neoaves</taxon>
        <taxon>Gruiformes</taxon>
        <taxon>Rallidae</taxon>
        <taxon>Atlantisia</taxon>
    </lineage>
</organism>
<name>A0A7L3WEP2_9GRUI</name>
<feature type="compositionally biased region" description="Basic and acidic residues" evidence="1">
    <location>
        <begin position="24"/>
        <end position="38"/>
    </location>
</feature>
<dbReference type="Proteomes" id="UP000518911">
    <property type="component" value="Unassembled WGS sequence"/>
</dbReference>